<feature type="transmembrane region" description="Helical" evidence="1">
    <location>
        <begin position="21"/>
        <end position="43"/>
    </location>
</feature>
<dbReference type="AlphaFoldDB" id="A0A928ZWA3"/>
<dbReference type="NCBIfam" id="TIGR02532">
    <property type="entry name" value="IV_pilin_GFxxxE"/>
    <property type="match status" value="1"/>
</dbReference>
<dbReference type="Gene3D" id="3.30.700.10">
    <property type="entry name" value="Glycoprotein, Type 4 Pilin"/>
    <property type="match status" value="1"/>
</dbReference>
<sequence>MLRKYIGQKRRRSINTGGFTLLESLVVVGMIGVLSVTAAPSWVTFLERWRLNDAQSQLYSAIRTTQANAQNNRLNWQFSILETHAGEVEWASHPQNELPMVWQTLGNDAIDIDLADTTLDSRDGVYYIRFNYKGNLVSRTRTFTLTSSMAPSIKRCVVMSNLLGAMRQAKEQEKPSSSGRYCY</sequence>
<gene>
    <name evidence="2" type="ORF">IQ260_18285</name>
</gene>
<reference evidence="2" key="1">
    <citation type="submission" date="2020-10" db="EMBL/GenBank/DDBJ databases">
        <authorList>
            <person name="Castelo-Branco R."/>
            <person name="Eusebio N."/>
            <person name="Adriana R."/>
            <person name="Vieira A."/>
            <person name="Brugerolle De Fraissinette N."/>
            <person name="Rezende De Castro R."/>
            <person name="Schneider M.P."/>
            <person name="Vasconcelos V."/>
            <person name="Leao P.N."/>
        </authorList>
    </citation>
    <scope>NUCLEOTIDE SEQUENCE</scope>
    <source>
        <strain evidence="2">LEGE 11479</strain>
    </source>
</reference>
<evidence type="ECO:0000313" key="3">
    <source>
        <dbReference type="Proteomes" id="UP000615026"/>
    </source>
</evidence>
<keyword evidence="1" id="KW-0472">Membrane</keyword>
<comment type="caution">
    <text evidence="2">The sequence shown here is derived from an EMBL/GenBank/DDBJ whole genome shotgun (WGS) entry which is preliminary data.</text>
</comment>
<dbReference type="InterPro" id="IPR045584">
    <property type="entry name" value="Pilin-like"/>
</dbReference>
<protein>
    <submittedName>
        <fullName evidence="2">Type II secretion system protein</fullName>
    </submittedName>
</protein>
<evidence type="ECO:0000313" key="2">
    <source>
        <dbReference type="EMBL" id="MBE9068598.1"/>
    </source>
</evidence>
<dbReference type="EMBL" id="JADEXP010000183">
    <property type="protein sequence ID" value="MBE9068598.1"/>
    <property type="molecule type" value="Genomic_DNA"/>
</dbReference>
<dbReference type="SUPFAM" id="SSF54523">
    <property type="entry name" value="Pili subunits"/>
    <property type="match status" value="1"/>
</dbReference>
<proteinExistence type="predicted"/>
<dbReference type="RefSeq" id="WP_193994539.1">
    <property type="nucleotide sequence ID" value="NZ_JADEXP010000183.1"/>
</dbReference>
<organism evidence="2 3">
    <name type="scientific">Leptolyngbya cf. ectocarpi LEGE 11479</name>
    <dbReference type="NCBI Taxonomy" id="1828722"/>
    <lineage>
        <taxon>Bacteria</taxon>
        <taxon>Bacillati</taxon>
        <taxon>Cyanobacteriota</taxon>
        <taxon>Cyanophyceae</taxon>
        <taxon>Leptolyngbyales</taxon>
        <taxon>Leptolyngbyaceae</taxon>
        <taxon>Leptolyngbya group</taxon>
        <taxon>Leptolyngbya</taxon>
    </lineage>
</organism>
<evidence type="ECO:0000256" key="1">
    <source>
        <dbReference type="SAM" id="Phobius"/>
    </source>
</evidence>
<keyword evidence="1" id="KW-0812">Transmembrane</keyword>
<name>A0A928ZWA3_LEPEC</name>
<keyword evidence="1" id="KW-1133">Transmembrane helix</keyword>
<dbReference type="InterPro" id="IPR012902">
    <property type="entry name" value="N_methyl_site"/>
</dbReference>
<dbReference type="Proteomes" id="UP000615026">
    <property type="component" value="Unassembled WGS sequence"/>
</dbReference>
<accession>A0A928ZWA3</accession>
<dbReference type="PROSITE" id="PS00409">
    <property type="entry name" value="PROKAR_NTER_METHYL"/>
    <property type="match status" value="1"/>
</dbReference>
<keyword evidence="3" id="KW-1185">Reference proteome</keyword>